<organism evidence="2 3">
    <name type="scientific">Photobacterium piscicola</name>
    <dbReference type="NCBI Taxonomy" id="1378299"/>
    <lineage>
        <taxon>Bacteria</taxon>
        <taxon>Pseudomonadati</taxon>
        <taxon>Pseudomonadota</taxon>
        <taxon>Gammaproteobacteria</taxon>
        <taxon>Vibrionales</taxon>
        <taxon>Vibrionaceae</taxon>
        <taxon>Photobacterium</taxon>
    </lineage>
</organism>
<evidence type="ECO:0000313" key="3">
    <source>
        <dbReference type="Proteomes" id="UP001339429"/>
    </source>
</evidence>
<evidence type="ECO:0000313" key="2">
    <source>
        <dbReference type="EMBL" id="MEC6899853.1"/>
    </source>
</evidence>
<feature type="transmembrane region" description="Helical" evidence="1">
    <location>
        <begin position="6"/>
        <end position="26"/>
    </location>
</feature>
<sequence>MESPSIRFIIWHVIILVIIVAVSYCFRNEIEFKDVQNLISILQNTSAMIFTIMGLWIAYVYPQVILSVVQSSKVISIFSKEDERAVKSLVGVIVVSAMIMGILVIGTSLQIFIVKTSLFTSYSGVFCAVGIGSLLTLTYAQLFCIYMVVISSVNFVIKLKNAKNQIELSKKLDGK</sequence>
<gene>
    <name evidence="2" type="ORF">VXS00_14480</name>
</gene>
<feature type="transmembrane region" description="Helical" evidence="1">
    <location>
        <begin position="89"/>
        <end position="113"/>
    </location>
</feature>
<dbReference type="EMBL" id="JAYXUD010000013">
    <property type="protein sequence ID" value="MEC6899853.1"/>
    <property type="molecule type" value="Genomic_DNA"/>
</dbReference>
<evidence type="ECO:0000256" key="1">
    <source>
        <dbReference type="SAM" id="Phobius"/>
    </source>
</evidence>
<dbReference type="RefSeq" id="WP_107305155.1">
    <property type="nucleotide sequence ID" value="NZ_JAYXUD010000013.1"/>
</dbReference>
<keyword evidence="1" id="KW-0472">Membrane</keyword>
<keyword evidence="1" id="KW-1133">Transmembrane helix</keyword>
<name>A0ABU6LMI8_9GAMM</name>
<dbReference type="Proteomes" id="UP001339429">
    <property type="component" value="Unassembled WGS sequence"/>
</dbReference>
<keyword evidence="1" id="KW-0812">Transmembrane</keyword>
<proteinExistence type="predicted"/>
<protein>
    <submittedName>
        <fullName evidence="2">Uncharacterized protein</fullName>
    </submittedName>
</protein>
<reference evidence="2 3" key="1">
    <citation type="submission" date="2024-01" db="EMBL/GenBank/DDBJ databases">
        <title>Active colonisers of the gastrointestinal tract of Atlantic salmon farmed in a warm water region.</title>
        <authorList>
            <person name="Bowman J.P."/>
        </authorList>
    </citation>
    <scope>NUCLEOTIDE SEQUENCE [LARGE SCALE GENOMIC DNA]</scope>
    <source>
        <strain evidence="2 3">S4MW1</strain>
    </source>
</reference>
<comment type="caution">
    <text evidence="2">The sequence shown here is derived from an EMBL/GenBank/DDBJ whole genome shotgun (WGS) entry which is preliminary data.</text>
</comment>
<feature type="transmembrane region" description="Helical" evidence="1">
    <location>
        <begin position="47"/>
        <end position="69"/>
    </location>
</feature>
<accession>A0ABU6LMI8</accession>
<feature type="transmembrane region" description="Helical" evidence="1">
    <location>
        <begin position="125"/>
        <end position="149"/>
    </location>
</feature>
<keyword evidence="3" id="KW-1185">Reference proteome</keyword>